<evidence type="ECO:0000313" key="2">
    <source>
        <dbReference type="Proteomes" id="UP000824110"/>
    </source>
</evidence>
<reference evidence="1" key="1">
    <citation type="submission" date="2020-10" db="EMBL/GenBank/DDBJ databases">
        <authorList>
            <person name="Gilroy R."/>
        </authorList>
    </citation>
    <scope>NUCLEOTIDE SEQUENCE</scope>
    <source>
        <strain evidence="1">CHK195-12923</strain>
    </source>
</reference>
<reference evidence="1" key="2">
    <citation type="journal article" date="2021" name="PeerJ">
        <title>Extensive microbial diversity within the chicken gut microbiome revealed by metagenomics and culture.</title>
        <authorList>
            <person name="Gilroy R."/>
            <person name="Ravi A."/>
            <person name="Getino M."/>
            <person name="Pursley I."/>
            <person name="Horton D.L."/>
            <person name="Alikhan N.F."/>
            <person name="Baker D."/>
            <person name="Gharbi K."/>
            <person name="Hall N."/>
            <person name="Watson M."/>
            <person name="Adriaenssens E.M."/>
            <person name="Foster-Nyarko E."/>
            <person name="Jarju S."/>
            <person name="Secka A."/>
            <person name="Antonio M."/>
            <person name="Oren A."/>
            <person name="Chaudhuri R.R."/>
            <person name="La Ragione R."/>
            <person name="Hildebrand F."/>
            <person name="Pallen M.J."/>
        </authorList>
    </citation>
    <scope>NUCLEOTIDE SEQUENCE</scope>
    <source>
        <strain evidence="1">CHK195-12923</strain>
    </source>
</reference>
<evidence type="ECO:0000313" key="1">
    <source>
        <dbReference type="EMBL" id="HIU61099.1"/>
    </source>
</evidence>
<dbReference type="EMBL" id="DVNE01000003">
    <property type="protein sequence ID" value="HIU61099.1"/>
    <property type="molecule type" value="Genomic_DNA"/>
</dbReference>
<comment type="caution">
    <text evidence="1">The sequence shown here is derived from an EMBL/GenBank/DDBJ whole genome shotgun (WGS) entry which is preliminary data.</text>
</comment>
<gene>
    <name evidence="1" type="ORF">IAB69_00415</name>
</gene>
<sequence>MRCLSSSYAPCKGDVAYNDYVSAMRELFGKYSSDGVLDYPIQSKLFIGKIR</sequence>
<organism evidence="1 2">
    <name type="scientific">Candidatus Coproplasma excrementigallinarum</name>
    <dbReference type="NCBI Taxonomy" id="2840747"/>
    <lineage>
        <taxon>Bacteria</taxon>
        <taxon>Bacillati</taxon>
        <taxon>Bacillota</taxon>
        <taxon>Clostridia</taxon>
        <taxon>Eubacteriales</taxon>
        <taxon>Candidatus Coproplasma</taxon>
    </lineage>
</organism>
<protein>
    <submittedName>
        <fullName evidence="1">Uncharacterized protein</fullName>
    </submittedName>
</protein>
<dbReference type="Proteomes" id="UP000824110">
    <property type="component" value="Unassembled WGS sequence"/>
</dbReference>
<accession>A0A9D1SHY0</accession>
<dbReference type="AlphaFoldDB" id="A0A9D1SHY0"/>
<proteinExistence type="predicted"/>
<name>A0A9D1SHY0_9FIRM</name>